<evidence type="ECO:0000256" key="7">
    <source>
        <dbReference type="SAM" id="Phobius"/>
    </source>
</evidence>
<dbReference type="GO" id="GO:0016036">
    <property type="term" value="P:cellular response to phosphate starvation"/>
    <property type="evidence" value="ECO:0007669"/>
    <property type="project" value="TreeGrafter"/>
</dbReference>
<dbReference type="Gene3D" id="1.10.287.130">
    <property type="match status" value="1"/>
</dbReference>
<dbReference type="SUPFAM" id="SSF47384">
    <property type="entry name" value="Homodimeric domain of signal transducing histidine kinase"/>
    <property type="match status" value="1"/>
</dbReference>
<dbReference type="InterPro" id="IPR005467">
    <property type="entry name" value="His_kinase_dom"/>
</dbReference>
<evidence type="ECO:0000313" key="10">
    <source>
        <dbReference type="Proteomes" id="UP000239861"/>
    </source>
</evidence>
<dbReference type="InterPro" id="IPR004358">
    <property type="entry name" value="Sig_transdc_His_kin-like_C"/>
</dbReference>
<accession>A0AB36ZWQ5</accession>
<dbReference type="CDD" id="cd00075">
    <property type="entry name" value="HATPase"/>
    <property type="match status" value="1"/>
</dbReference>
<dbReference type="PANTHER" id="PTHR45453">
    <property type="entry name" value="PHOSPHATE REGULON SENSOR PROTEIN PHOR"/>
    <property type="match status" value="1"/>
</dbReference>
<keyword evidence="7" id="KW-1133">Transmembrane helix</keyword>
<proteinExistence type="predicted"/>
<feature type="transmembrane region" description="Helical" evidence="7">
    <location>
        <begin position="145"/>
        <end position="166"/>
    </location>
</feature>
<dbReference type="Pfam" id="PF02518">
    <property type="entry name" value="HATPase_c"/>
    <property type="match status" value="1"/>
</dbReference>
<dbReference type="EC" id="2.7.13.3" evidence="2"/>
<evidence type="ECO:0000256" key="6">
    <source>
        <dbReference type="ARBA" id="ARBA00023012"/>
    </source>
</evidence>
<dbReference type="PANTHER" id="PTHR45453:SF1">
    <property type="entry name" value="PHOSPHATE REGULON SENSOR PROTEIN PHOR"/>
    <property type="match status" value="1"/>
</dbReference>
<evidence type="ECO:0000259" key="8">
    <source>
        <dbReference type="PROSITE" id="PS50109"/>
    </source>
</evidence>
<name>A0AB36ZWQ5_9BACT</name>
<evidence type="ECO:0000256" key="5">
    <source>
        <dbReference type="ARBA" id="ARBA00022777"/>
    </source>
</evidence>
<keyword evidence="7" id="KW-0472">Membrane</keyword>
<dbReference type="InterPro" id="IPR036097">
    <property type="entry name" value="HisK_dim/P_sf"/>
</dbReference>
<dbReference type="PRINTS" id="PR00344">
    <property type="entry name" value="BCTRLSENSOR"/>
</dbReference>
<keyword evidence="5 9" id="KW-0418">Kinase</keyword>
<dbReference type="GO" id="GO:0000155">
    <property type="term" value="F:phosphorelay sensor kinase activity"/>
    <property type="evidence" value="ECO:0007669"/>
    <property type="project" value="InterPro"/>
</dbReference>
<dbReference type="InterPro" id="IPR003594">
    <property type="entry name" value="HATPase_dom"/>
</dbReference>
<sequence>MNKDERKALISFLSIYVGSVILLVGLLLYFYYKNELKSVAEHCNMQMSNAANEIKSQILNSYMNKEKLKPIKLKHKDIQYALFDENKKLIFSNMHKEQELSLKKNLYETQEYTYYVTYLYENNIPIRYIAIQTCTGVQDKNKLKIIMVLILIFSSIFVGCIAYLLAKLLLKPVREKVESMDKFIKDSAHELNTPILVLMTSVSMLKKGKNPEKMMKYIISSSKQISQLYNDIHFSTFEKNDESLEEEFCLSELVSHSVEYFNDISITKNITIESSVEPCKIKVDKNKMQKVVNNLISNAIKYSHNNSKIIVTLKDAVLTVQDFGIGISKEEQTQIFKRYKRGNNNEGGFGIGLDIVKQIVKEYNLNLSLKSMENEGSLFSIDFTEVLV</sequence>
<keyword evidence="6" id="KW-0902">Two-component regulatory system</keyword>
<dbReference type="CDD" id="cd00082">
    <property type="entry name" value="HisKA"/>
    <property type="match status" value="1"/>
</dbReference>
<evidence type="ECO:0000313" key="9">
    <source>
        <dbReference type="EMBL" id="PPK60736.1"/>
    </source>
</evidence>
<feature type="transmembrane region" description="Helical" evidence="7">
    <location>
        <begin position="12"/>
        <end position="32"/>
    </location>
</feature>
<dbReference type="Pfam" id="PF00512">
    <property type="entry name" value="HisKA"/>
    <property type="match status" value="1"/>
</dbReference>
<comment type="caution">
    <text evidence="9">The sequence shown here is derived from an EMBL/GenBank/DDBJ whole genome shotgun (WGS) entry which is preliminary data.</text>
</comment>
<dbReference type="GO" id="GO:0005886">
    <property type="term" value="C:plasma membrane"/>
    <property type="evidence" value="ECO:0007669"/>
    <property type="project" value="TreeGrafter"/>
</dbReference>
<dbReference type="InterPro" id="IPR050351">
    <property type="entry name" value="BphY/WalK/GraS-like"/>
</dbReference>
<evidence type="ECO:0000256" key="1">
    <source>
        <dbReference type="ARBA" id="ARBA00000085"/>
    </source>
</evidence>
<dbReference type="SMART" id="SM00388">
    <property type="entry name" value="HisKA"/>
    <property type="match status" value="1"/>
</dbReference>
<dbReference type="GO" id="GO:0004721">
    <property type="term" value="F:phosphoprotein phosphatase activity"/>
    <property type="evidence" value="ECO:0007669"/>
    <property type="project" value="TreeGrafter"/>
</dbReference>
<evidence type="ECO:0000256" key="4">
    <source>
        <dbReference type="ARBA" id="ARBA00022679"/>
    </source>
</evidence>
<comment type="catalytic activity">
    <reaction evidence="1">
        <text>ATP + protein L-histidine = ADP + protein N-phospho-L-histidine.</text>
        <dbReference type="EC" id="2.7.13.3"/>
    </reaction>
</comment>
<evidence type="ECO:0000256" key="2">
    <source>
        <dbReference type="ARBA" id="ARBA00012438"/>
    </source>
</evidence>
<dbReference type="Proteomes" id="UP000239861">
    <property type="component" value="Unassembled WGS sequence"/>
</dbReference>
<dbReference type="InterPro" id="IPR003661">
    <property type="entry name" value="HisK_dim/P_dom"/>
</dbReference>
<organism evidence="9 10">
    <name type="scientific">Malaciobacter marinus</name>
    <dbReference type="NCBI Taxonomy" id="505249"/>
    <lineage>
        <taxon>Bacteria</taxon>
        <taxon>Pseudomonadati</taxon>
        <taxon>Campylobacterota</taxon>
        <taxon>Epsilonproteobacteria</taxon>
        <taxon>Campylobacterales</taxon>
        <taxon>Arcobacteraceae</taxon>
        <taxon>Malaciobacter</taxon>
    </lineage>
</organism>
<dbReference type="PROSITE" id="PS50109">
    <property type="entry name" value="HIS_KIN"/>
    <property type="match status" value="1"/>
</dbReference>
<dbReference type="Gene3D" id="3.30.565.10">
    <property type="entry name" value="Histidine kinase-like ATPase, C-terminal domain"/>
    <property type="match status" value="1"/>
</dbReference>
<keyword evidence="4" id="KW-0808">Transferase</keyword>
<dbReference type="RefSeq" id="WP_104412389.1">
    <property type="nucleotide sequence ID" value="NZ_PTIW01000017.1"/>
</dbReference>
<dbReference type="SUPFAM" id="SSF55874">
    <property type="entry name" value="ATPase domain of HSP90 chaperone/DNA topoisomerase II/histidine kinase"/>
    <property type="match status" value="1"/>
</dbReference>
<protein>
    <recommendedName>
        <fullName evidence="2">histidine kinase</fullName>
        <ecNumber evidence="2">2.7.13.3</ecNumber>
    </recommendedName>
</protein>
<dbReference type="AlphaFoldDB" id="A0AB36ZWQ5"/>
<dbReference type="InterPro" id="IPR036890">
    <property type="entry name" value="HATPase_C_sf"/>
</dbReference>
<keyword evidence="7" id="KW-0812">Transmembrane</keyword>
<gene>
    <name evidence="9" type="ORF">B0F89_11751</name>
</gene>
<feature type="domain" description="Histidine kinase" evidence="8">
    <location>
        <begin position="186"/>
        <end position="387"/>
    </location>
</feature>
<keyword evidence="3" id="KW-0597">Phosphoprotein</keyword>
<reference evidence="9 10" key="1">
    <citation type="submission" date="2018-02" db="EMBL/GenBank/DDBJ databases">
        <title>Subsurface microbial communities from deep shales in Ohio and West Virginia, USA.</title>
        <authorList>
            <person name="Wrighton K."/>
        </authorList>
    </citation>
    <scope>NUCLEOTIDE SEQUENCE [LARGE SCALE GENOMIC DNA]</scope>
    <source>
        <strain evidence="9 10">MARC-MIP3H16</strain>
    </source>
</reference>
<evidence type="ECO:0000256" key="3">
    <source>
        <dbReference type="ARBA" id="ARBA00022553"/>
    </source>
</evidence>
<dbReference type="EMBL" id="PTIW01000017">
    <property type="protein sequence ID" value="PPK60736.1"/>
    <property type="molecule type" value="Genomic_DNA"/>
</dbReference>
<dbReference type="SMART" id="SM00387">
    <property type="entry name" value="HATPase_c"/>
    <property type="match status" value="1"/>
</dbReference>